<feature type="transmembrane region" description="Helical" evidence="14">
    <location>
        <begin position="29"/>
        <end position="50"/>
    </location>
</feature>
<evidence type="ECO:0000256" key="14">
    <source>
        <dbReference type="RuleBase" id="RU364047"/>
    </source>
</evidence>
<evidence type="ECO:0000256" key="2">
    <source>
        <dbReference type="ARBA" id="ARBA00004922"/>
    </source>
</evidence>
<gene>
    <name evidence="15" type="ORF">BC936DRAFT_147218</name>
</gene>
<comment type="similarity">
    <text evidence="13">Belongs to the glycosyltransferase ALG3 family.</text>
</comment>
<dbReference type="InterPro" id="IPR007873">
    <property type="entry name" value="Glycosyltransferase_ALG3"/>
</dbReference>
<comment type="subcellular location">
    <subcellularLocation>
        <location evidence="1 14">Endoplasmic reticulum membrane</location>
        <topology evidence="1 14">Multi-pass membrane protein</topology>
    </subcellularLocation>
</comment>
<evidence type="ECO:0000256" key="10">
    <source>
        <dbReference type="ARBA" id="ARBA00023136"/>
    </source>
</evidence>
<dbReference type="GO" id="GO:0005789">
    <property type="term" value="C:endoplasmic reticulum membrane"/>
    <property type="evidence" value="ECO:0007669"/>
    <property type="project" value="UniProtKB-SubCell"/>
</dbReference>
<evidence type="ECO:0000256" key="12">
    <source>
        <dbReference type="ARBA" id="ARBA00049506"/>
    </source>
</evidence>
<comment type="function">
    <text evidence="11 14">Dol-P-Man:Man(5)GlcNAc(2)-PP-Dol alpha-1,3-mannosyltransferase that operates in the biosynthetic pathway of dolichol-linked oligosaccharides, the glycan precursors employed in protein asparagine (N)-glycosylation. The assembly of dolichol-linked oligosaccharides begins on the cytosolic side of the endoplasmic reticulum membrane and finishes in its lumen. The sequential addition of sugars to dolichol pyrophosphate produces dolichol-linked oligosaccharides containing fourteen sugars, including two GlcNAcs, nine mannoses and three glucoses. Once assembled, the oligosaccharide is transferred from the lipid to nascent proteins by oligosaccharyltransferases. In the lumen of the endoplasmic reticulum, adds the first dolichyl beta-D-mannosyl phosphate derived mannose in an alpha-1,3 linkage to Man(5)GlcNAc(2)-PP-dolichol to produce Man(6)GlcNAc(2)-PP-dolichol.</text>
</comment>
<evidence type="ECO:0000256" key="7">
    <source>
        <dbReference type="ARBA" id="ARBA00022692"/>
    </source>
</evidence>
<evidence type="ECO:0000256" key="3">
    <source>
        <dbReference type="ARBA" id="ARBA00011964"/>
    </source>
</evidence>
<dbReference type="PANTHER" id="PTHR12646">
    <property type="entry name" value="NOT56 - RELATED"/>
    <property type="match status" value="1"/>
</dbReference>
<dbReference type="Proteomes" id="UP000268093">
    <property type="component" value="Unassembled WGS sequence"/>
</dbReference>
<dbReference type="UniPathway" id="UPA00378"/>
<protein>
    <recommendedName>
        <fullName evidence="4 14">Dol-P-Man:Man(5)GlcNAc(2)-PP-Dol alpha-1,3-mannosyltransferase</fullName>
        <ecNumber evidence="3 14">2.4.1.258</ecNumber>
    </recommendedName>
    <alternativeName>
        <fullName evidence="14">Dol-P-Man-dependent alpha(1-3)-mannosyltransferase</fullName>
    </alternativeName>
</protein>
<keyword evidence="6 14" id="KW-0808">Transferase</keyword>
<evidence type="ECO:0000256" key="6">
    <source>
        <dbReference type="ARBA" id="ARBA00022679"/>
    </source>
</evidence>
<dbReference type="AlphaFoldDB" id="A0A433D5W0"/>
<keyword evidence="7 14" id="KW-0812">Transmembrane</keyword>
<keyword evidence="16" id="KW-1185">Reference proteome</keyword>
<accession>A0A433D5W0</accession>
<comment type="caution">
    <text evidence="14">Lacks conserved residue(s) required for the propagation of feature annotation.</text>
</comment>
<evidence type="ECO:0000256" key="1">
    <source>
        <dbReference type="ARBA" id="ARBA00004477"/>
    </source>
</evidence>
<dbReference type="EC" id="2.4.1.258" evidence="3 14"/>
<proteinExistence type="inferred from homology"/>
<evidence type="ECO:0000256" key="13">
    <source>
        <dbReference type="ARBA" id="ARBA00093457"/>
    </source>
</evidence>
<evidence type="ECO:0000256" key="4">
    <source>
        <dbReference type="ARBA" id="ARBA00015561"/>
    </source>
</evidence>
<keyword evidence="9 14" id="KW-1133">Transmembrane helix</keyword>
<sequence>MNILLFFPAFGVLLWKSIGAYRTTALLSLMIGIQLFVALPFLTTYPHAYFSRAFEFSRVFNYKWTVNWRLVDEETFLHPKYAMALATGHIVVLSAFLVFRWCRFEGGVLAVFLRGFTASAKQLQEEAAKSSPDHIITLLFTSNLIGMVFARSLHYQFYSWYFHALPHLVWHCTWGSPSSSPDASPQSVTPLAEAAKRTEGIWNFIIRLSILATIESCWLTFPSTRNSSMALLACHALILLGLWQGDAEGFADDGGKMVKMEKGGKQ</sequence>
<dbReference type="Pfam" id="PF05208">
    <property type="entry name" value="ALG3"/>
    <property type="match status" value="1"/>
</dbReference>
<comment type="caution">
    <text evidence="15">The sequence shown here is derived from an EMBL/GenBank/DDBJ whole genome shotgun (WGS) entry which is preliminary data.</text>
</comment>
<keyword evidence="5 14" id="KW-0328">Glycosyltransferase</keyword>
<evidence type="ECO:0000256" key="8">
    <source>
        <dbReference type="ARBA" id="ARBA00022824"/>
    </source>
</evidence>
<dbReference type="PANTHER" id="PTHR12646:SF0">
    <property type="entry name" value="DOL-P-MAN:MAN(5)GLCNAC(2)-PP-DOL ALPHA-1,3-MANNOSYLTRANSFERASE"/>
    <property type="match status" value="1"/>
</dbReference>
<evidence type="ECO:0000256" key="5">
    <source>
        <dbReference type="ARBA" id="ARBA00022676"/>
    </source>
</evidence>
<keyword evidence="10 14" id="KW-0472">Membrane</keyword>
<evidence type="ECO:0000313" key="16">
    <source>
        <dbReference type="Proteomes" id="UP000268093"/>
    </source>
</evidence>
<keyword evidence="8 14" id="KW-0256">Endoplasmic reticulum</keyword>
<evidence type="ECO:0000313" key="15">
    <source>
        <dbReference type="EMBL" id="RUP46205.1"/>
    </source>
</evidence>
<name>A0A433D5W0_9FUNG</name>
<dbReference type="EMBL" id="RBNI01006150">
    <property type="protein sequence ID" value="RUP46205.1"/>
    <property type="molecule type" value="Genomic_DNA"/>
</dbReference>
<evidence type="ECO:0000256" key="11">
    <source>
        <dbReference type="ARBA" id="ARBA00044743"/>
    </source>
</evidence>
<comment type="pathway">
    <text evidence="2 14">Protein modification; protein glycosylation.</text>
</comment>
<dbReference type="OrthoDB" id="20028at2759"/>
<evidence type="ECO:0000256" key="9">
    <source>
        <dbReference type="ARBA" id="ARBA00022989"/>
    </source>
</evidence>
<comment type="catalytic activity">
    <reaction evidence="12 14">
        <text>an alpha-D-Man-(1-&gt;2)-alpha-D-Man-(1-&gt;2)-alpha-D-Man-(1-&gt;3)-[alpha-D-Man-(1-&gt;6)]-beta-D-Man-(1-&gt;4)-beta-D-GlcNAc-(1-&gt;4)-alpha-D-GlcNAc-diphospho-di-trans,poly-cis-dolichol + a di-trans,poly-cis-dolichyl beta-D-mannosyl phosphate = an alpha-D-Man-(1-&gt;2)-alpha-D-Man-(1-&gt;2)-alpha-D-Man-(1-&gt;3)-[alpha-D-Man-(1-&gt;3)-alpha-D-Man-(1-&gt;6)]-beta-D-Man-(1-&gt;4)-beta-D-GlcNAc-(1-&gt;4)-alpha-D-GlcNAc-diphospho-di-trans,poly-cis-dolichol + a di-trans,poly-cis-dolichyl phosphate + H(+)</text>
        <dbReference type="Rhea" id="RHEA:29527"/>
        <dbReference type="Rhea" id="RHEA-COMP:19498"/>
        <dbReference type="Rhea" id="RHEA-COMP:19501"/>
        <dbReference type="Rhea" id="RHEA-COMP:19516"/>
        <dbReference type="Rhea" id="RHEA-COMP:19517"/>
        <dbReference type="ChEBI" id="CHEBI:15378"/>
        <dbReference type="ChEBI" id="CHEBI:57683"/>
        <dbReference type="ChEBI" id="CHEBI:58211"/>
        <dbReference type="ChEBI" id="CHEBI:132515"/>
        <dbReference type="ChEBI" id="CHEBI:132516"/>
        <dbReference type="EC" id="2.4.1.258"/>
    </reaction>
    <physiologicalReaction direction="left-to-right" evidence="12 14">
        <dbReference type="Rhea" id="RHEA:29528"/>
    </physiologicalReaction>
</comment>
<organism evidence="15 16">
    <name type="scientific">Jimgerdemannia flammicorona</name>
    <dbReference type="NCBI Taxonomy" id="994334"/>
    <lineage>
        <taxon>Eukaryota</taxon>
        <taxon>Fungi</taxon>
        <taxon>Fungi incertae sedis</taxon>
        <taxon>Mucoromycota</taxon>
        <taxon>Mucoromycotina</taxon>
        <taxon>Endogonomycetes</taxon>
        <taxon>Endogonales</taxon>
        <taxon>Endogonaceae</taxon>
        <taxon>Jimgerdemannia</taxon>
    </lineage>
</organism>
<reference evidence="15 16" key="1">
    <citation type="journal article" date="2018" name="New Phytol.">
        <title>Phylogenomics of Endogonaceae and evolution of mycorrhizas within Mucoromycota.</title>
        <authorList>
            <person name="Chang Y."/>
            <person name="Desiro A."/>
            <person name="Na H."/>
            <person name="Sandor L."/>
            <person name="Lipzen A."/>
            <person name="Clum A."/>
            <person name="Barry K."/>
            <person name="Grigoriev I.V."/>
            <person name="Martin F.M."/>
            <person name="Stajich J.E."/>
            <person name="Smith M.E."/>
            <person name="Bonito G."/>
            <person name="Spatafora J.W."/>
        </authorList>
    </citation>
    <scope>NUCLEOTIDE SEQUENCE [LARGE SCALE GENOMIC DNA]</scope>
    <source>
        <strain evidence="15 16">GMNB39</strain>
    </source>
</reference>
<dbReference type="GO" id="GO:0052925">
    <property type="term" value="F:dol-P-Man:Man(5)GlcNAc(2)-PP-Dol alpha-1,3-mannosyltransferase activity"/>
    <property type="evidence" value="ECO:0007669"/>
    <property type="project" value="UniProtKB-EC"/>
</dbReference>